<sequence>MKVNEQEKQQTRVKLLEAAVDVITEKGFKSASMREIARRAGVGDATIYNYFPTKEKLLYGYGELVQQRVMAELKAIENFHEYTLHEQLHQLVEAEIQAWLPAREYLQQVFEMTFATPVAGYEHLAETRRLFTAMVVDMLDAAVEAGEIPEQPYQDLLPRLFWDFVSAILGYWLRDTSEGFANTTQVVDRSMDIVVQLLKGGVVGKTLDLCSFLFRTHLLQHLGSLNDFKEEPDLAKAKRRFMEGES</sequence>
<feature type="domain" description="HTH tetR-type" evidence="5">
    <location>
        <begin position="9"/>
        <end position="69"/>
    </location>
</feature>
<dbReference type="PANTHER" id="PTHR30055">
    <property type="entry name" value="HTH-TYPE TRANSCRIPTIONAL REGULATOR RUTR"/>
    <property type="match status" value="1"/>
</dbReference>
<evidence type="ECO:0000256" key="4">
    <source>
        <dbReference type="PROSITE-ProRule" id="PRU00335"/>
    </source>
</evidence>
<name>A0A6S6SN20_9GAMM</name>
<keyword evidence="3" id="KW-0804">Transcription</keyword>
<evidence type="ECO:0000259" key="5">
    <source>
        <dbReference type="PROSITE" id="PS50977"/>
    </source>
</evidence>
<dbReference type="Pfam" id="PF00440">
    <property type="entry name" value="TetR_N"/>
    <property type="match status" value="1"/>
</dbReference>
<keyword evidence="1" id="KW-0805">Transcription regulation</keyword>
<reference evidence="6" key="1">
    <citation type="submission" date="2020-01" db="EMBL/GenBank/DDBJ databases">
        <authorList>
            <person name="Meier V. D."/>
            <person name="Meier V D."/>
        </authorList>
    </citation>
    <scope>NUCLEOTIDE SEQUENCE</scope>
    <source>
        <strain evidence="6">HLG_WM_MAG_09</strain>
    </source>
</reference>
<dbReference type="InterPro" id="IPR009057">
    <property type="entry name" value="Homeodomain-like_sf"/>
</dbReference>
<dbReference type="SUPFAM" id="SSF46689">
    <property type="entry name" value="Homeodomain-like"/>
    <property type="match status" value="1"/>
</dbReference>
<evidence type="ECO:0000256" key="3">
    <source>
        <dbReference type="ARBA" id="ARBA00023163"/>
    </source>
</evidence>
<dbReference type="GO" id="GO:0003700">
    <property type="term" value="F:DNA-binding transcription factor activity"/>
    <property type="evidence" value="ECO:0007669"/>
    <property type="project" value="TreeGrafter"/>
</dbReference>
<dbReference type="Gene3D" id="1.10.357.10">
    <property type="entry name" value="Tetracycline Repressor, domain 2"/>
    <property type="match status" value="1"/>
</dbReference>
<dbReference type="PANTHER" id="PTHR30055:SF234">
    <property type="entry name" value="HTH-TYPE TRANSCRIPTIONAL REGULATOR BETI"/>
    <property type="match status" value="1"/>
</dbReference>
<keyword evidence="2 4" id="KW-0238">DNA-binding</keyword>
<protein>
    <submittedName>
        <fullName evidence="6">Transcriptional regulator, TetR family</fullName>
    </submittedName>
</protein>
<dbReference type="InterPro" id="IPR023772">
    <property type="entry name" value="DNA-bd_HTH_TetR-type_CS"/>
</dbReference>
<organism evidence="6">
    <name type="scientific">uncultured Thiotrichaceae bacterium</name>
    <dbReference type="NCBI Taxonomy" id="298394"/>
    <lineage>
        <taxon>Bacteria</taxon>
        <taxon>Pseudomonadati</taxon>
        <taxon>Pseudomonadota</taxon>
        <taxon>Gammaproteobacteria</taxon>
        <taxon>Thiotrichales</taxon>
        <taxon>Thiotrichaceae</taxon>
        <taxon>environmental samples</taxon>
    </lineage>
</organism>
<dbReference type="PRINTS" id="PR00455">
    <property type="entry name" value="HTHTETR"/>
</dbReference>
<proteinExistence type="predicted"/>
<dbReference type="InterPro" id="IPR036271">
    <property type="entry name" value="Tet_transcr_reg_TetR-rel_C_sf"/>
</dbReference>
<evidence type="ECO:0000256" key="1">
    <source>
        <dbReference type="ARBA" id="ARBA00023015"/>
    </source>
</evidence>
<dbReference type="PROSITE" id="PS01081">
    <property type="entry name" value="HTH_TETR_1"/>
    <property type="match status" value="1"/>
</dbReference>
<gene>
    <name evidence="6" type="ORF">HELGO_WM29763</name>
</gene>
<dbReference type="GO" id="GO:0000976">
    <property type="term" value="F:transcription cis-regulatory region binding"/>
    <property type="evidence" value="ECO:0007669"/>
    <property type="project" value="TreeGrafter"/>
</dbReference>
<dbReference type="InterPro" id="IPR050109">
    <property type="entry name" value="HTH-type_TetR-like_transc_reg"/>
</dbReference>
<dbReference type="InterPro" id="IPR001647">
    <property type="entry name" value="HTH_TetR"/>
</dbReference>
<dbReference type="SUPFAM" id="SSF48498">
    <property type="entry name" value="Tetracyclin repressor-like, C-terminal domain"/>
    <property type="match status" value="1"/>
</dbReference>
<dbReference type="AlphaFoldDB" id="A0A6S6SN20"/>
<dbReference type="Pfam" id="PF17931">
    <property type="entry name" value="TetR_C_23"/>
    <property type="match status" value="1"/>
</dbReference>
<evidence type="ECO:0000256" key="2">
    <source>
        <dbReference type="ARBA" id="ARBA00023125"/>
    </source>
</evidence>
<feature type="DNA-binding region" description="H-T-H motif" evidence="4">
    <location>
        <begin position="32"/>
        <end position="51"/>
    </location>
</feature>
<dbReference type="PROSITE" id="PS50977">
    <property type="entry name" value="HTH_TETR_2"/>
    <property type="match status" value="1"/>
</dbReference>
<dbReference type="EMBL" id="CACVAT010000064">
    <property type="protein sequence ID" value="CAA6804345.1"/>
    <property type="molecule type" value="Genomic_DNA"/>
</dbReference>
<dbReference type="InterPro" id="IPR041673">
    <property type="entry name" value="TetR_C_23"/>
</dbReference>
<evidence type="ECO:0000313" key="6">
    <source>
        <dbReference type="EMBL" id="CAA6804345.1"/>
    </source>
</evidence>
<accession>A0A6S6SN20</accession>